<feature type="region of interest" description="Disordered" evidence="7">
    <location>
        <begin position="776"/>
        <end position="798"/>
    </location>
</feature>
<comment type="similarity">
    <text evidence="1">Belongs to the peptidase C19 family.</text>
</comment>
<dbReference type="GO" id="GO:0004843">
    <property type="term" value="F:cysteine-type deubiquitinase activity"/>
    <property type="evidence" value="ECO:0007669"/>
    <property type="project" value="InterPro"/>
</dbReference>
<evidence type="ECO:0000313" key="9">
    <source>
        <dbReference type="EMBL" id="MQL91621.1"/>
    </source>
</evidence>
<dbReference type="PANTHER" id="PTHR24006:SF747">
    <property type="entry name" value="UBIQUITIN CARBOXYL-TERMINAL HYDROLASE 20"/>
    <property type="match status" value="1"/>
</dbReference>
<reference evidence="9" key="1">
    <citation type="submission" date="2017-07" db="EMBL/GenBank/DDBJ databases">
        <title>Taro Niue Genome Assembly and Annotation.</title>
        <authorList>
            <person name="Atibalentja N."/>
            <person name="Keating K."/>
            <person name="Fields C.J."/>
        </authorList>
    </citation>
    <scope>NUCLEOTIDE SEQUENCE</scope>
    <source>
        <strain evidence="9">Niue_2</strain>
        <tissue evidence="9">Leaf</tissue>
    </source>
</reference>
<comment type="function">
    <text evidence="6">Recognizes and hydrolyzes the peptide bond at the C-terminal Gly of ubiquitin. Involved in the processing of poly-ubiquitin precursors as well as that of ubiquitinated proteins.</text>
</comment>
<evidence type="ECO:0000256" key="6">
    <source>
        <dbReference type="ARBA" id="ARBA00037450"/>
    </source>
</evidence>
<dbReference type="EMBL" id="NMUH01001362">
    <property type="protein sequence ID" value="MQL91621.1"/>
    <property type="molecule type" value="Genomic_DNA"/>
</dbReference>
<dbReference type="GO" id="GO:0006508">
    <property type="term" value="P:proteolysis"/>
    <property type="evidence" value="ECO:0007669"/>
    <property type="project" value="UniProtKB-KW"/>
</dbReference>
<dbReference type="InterPro" id="IPR001394">
    <property type="entry name" value="Peptidase_C19_UCH"/>
</dbReference>
<evidence type="ECO:0000256" key="7">
    <source>
        <dbReference type="SAM" id="MobiDB-lite"/>
    </source>
</evidence>
<dbReference type="OrthoDB" id="420187at2759"/>
<evidence type="ECO:0000256" key="4">
    <source>
        <dbReference type="ARBA" id="ARBA00022801"/>
    </source>
</evidence>
<dbReference type="PROSITE" id="PS00972">
    <property type="entry name" value="USP_1"/>
    <property type="match status" value="1"/>
</dbReference>
<protein>
    <recommendedName>
        <fullName evidence="8">USP domain-containing protein</fullName>
    </recommendedName>
</protein>
<dbReference type="AlphaFoldDB" id="A0A843V5V4"/>
<dbReference type="InterPro" id="IPR050164">
    <property type="entry name" value="Peptidase_C19"/>
</dbReference>
<dbReference type="Gene3D" id="3.90.70.10">
    <property type="entry name" value="Cysteine proteinases"/>
    <property type="match status" value="1"/>
</dbReference>
<evidence type="ECO:0000259" key="8">
    <source>
        <dbReference type="PROSITE" id="PS50235"/>
    </source>
</evidence>
<dbReference type="SUPFAM" id="SSF54001">
    <property type="entry name" value="Cysteine proteinases"/>
    <property type="match status" value="1"/>
</dbReference>
<accession>A0A843V5V4</accession>
<proteinExistence type="inferred from homology"/>
<comment type="caution">
    <text evidence="9">The sequence shown here is derived from an EMBL/GenBank/DDBJ whole genome shotgun (WGS) entry which is preliminary data.</text>
</comment>
<evidence type="ECO:0000256" key="5">
    <source>
        <dbReference type="ARBA" id="ARBA00022807"/>
    </source>
</evidence>
<feature type="domain" description="USP" evidence="8">
    <location>
        <begin position="181"/>
        <end position="495"/>
    </location>
</feature>
<organism evidence="9 10">
    <name type="scientific">Colocasia esculenta</name>
    <name type="common">Wild taro</name>
    <name type="synonym">Arum esculentum</name>
    <dbReference type="NCBI Taxonomy" id="4460"/>
    <lineage>
        <taxon>Eukaryota</taxon>
        <taxon>Viridiplantae</taxon>
        <taxon>Streptophyta</taxon>
        <taxon>Embryophyta</taxon>
        <taxon>Tracheophyta</taxon>
        <taxon>Spermatophyta</taxon>
        <taxon>Magnoliopsida</taxon>
        <taxon>Liliopsida</taxon>
        <taxon>Araceae</taxon>
        <taxon>Aroideae</taxon>
        <taxon>Colocasieae</taxon>
        <taxon>Colocasia</taxon>
    </lineage>
</organism>
<dbReference type="InterPro" id="IPR038765">
    <property type="entry name" value="Papain-like_cys_pep_sf"/>
</dbReference>
<keyword evidence="2" id="KW-0645">Protease</keyword>
<dbReference type="PROSITE" id="PS50235">
    <property type="entry name" value="USP_3"/>
    <property type="match status" value="1"/>
</dbReference>
<keyword evidence="10" id="KW-1185">Reference proteome</keyword>
<gene>
    <name evidence="9" type="ORF">Taro_024249</name>
</gene>
<evidence type="ECO:0000256" key="1">
    <source>
        <dbReference type="ARBA" id="ARBA00009085"/>
    </source>
</evidence>
<sequence>MDTIYYTNTDRDLREPNLGAHVQFSLRQRYTGKKKKKSHVLLLVLPPVGFELPPLRFRSRANPPNSSPFVSFLFLSSSLHIAPSSLCVFSLLFPIILLSPETSHTPLPPSLCSFRARFDHPPGTLTLAGIGSSAPPALISLLRQPLLGTEEEVKAVDEVLGGRGSGLGPRRRSESPPPVGAGLVNLGNTCFLNAVLQCVTHTVPLLQSLCSSAHPYPCSRRRGDGTSDNSGFCSLCALRQHIELCMHEREKLVEPSGFVNNLSDISSSFSRYQQEDAHEFLNCLLDNLDNRCLDPHPGVNDSTQKDSFIKKIFGGRLRSQVQCCECGHQSDTYEPLFDLSLEIEDAESLEDAFESFTKVEKIEDPEIKFTCEGCKTHVSVQKQLTLDQGPLVIALHLKRFKINGYFADKIDKFVKYPVHLDLKPFHSNPEVAGDLKYELYAAVMHQGVSPLYGHYNCFVRPSPDLWYIMDDDKVYPVNEENALNQSAYILFYTKQGTPWFSSLLEQEKPNGHLDAGNMTSPVSVVEHVEAYQTSSSESEDSCHNSLQTLKASENLILCSDAPDADKIGAENDNVAYPPEASECTEPKIEGNHASLVPRPGDACMETDGNEVGASDVTYLPSASQHSILEIERNQCEVPVTNYVTTPQCRPSPSSSNLDINGAETGHITPSAGASKCNTPQNEGIFVTGADNGHKTITPCTPKQLSMDKFYDETWEEDEKENYPKRLFNSAPAKSAIKANSRELAALNSYLRTMPRSRRAGLEELMHPGRCLTNAEHQKKRKLHLDSENSPCRSSNAMRASSNLLPSSVLHQLVAQDDSQLILAIDSHQRGKRK</sequence>
<feature type="region of interest" description="Disordered" evidence="7">
    <location>
        <begin position="160"/>
        <end position="179"/>
    </location>
</feature>
<evidence type="ECO:0000313" key="10">
    <source>
        <dbReference type="Proteomes" id="UP000652761"/>
    </source>
</evidence>
<keyword evidence="5" id="KW-0788">Thiol protease</keyword>
<dbReference type="GO" id="GO:0005634">
    <property type="term" value="C:nucleus"/>
    <property type="evidence" value="ECO:0007669"/>
    <property type="project" value="TreeGrafter"/>
</dbReference>
<dbReference type="InterPro" id="IPR028889">
    <property type="entry name" value="USP"/>
</dbReference>
<dbReference type="PANTHER" id="PTHR24006">
    <property type="entry name" value="UBIQUITIN CARBOXYL-TERMINAL HYDROLASE"/>
    <property type="match status" value="1"/>
</dbReference>
<keyword evidence="3" id="KW-0833">Ubl conjugation pathway</keyword>
<dbReference type="FunFam" id="3.90.70.10:FF:000116">
    <property type="entry name" value="Ubiquitin carboxyl-terminal hydrolase 20"/>
    <property type="match status" value="1"/>
</dbReference>
<dbReference type="Proteomes" id="UP000652761">
    <property type="component" value="Unassembled WGS sequence"/>
</dbReference>
<keyword evidence="4" id="KW-0378">Hydrolase</keyword>
<dbReference type="Pfam" id="PF00443">
    <property type="entry name" value="UCH"/>
    <property type="match status" value="1"/>
</dbReference>
<evidence type="ECO:0000256" key="2">
    <source>
        <dbReference type="ARBA" id="ARBA00022670"/>
    </source>
</evidence>
<feature type="compositionally biased region" description="Polar residues" evidence="7">
    <location>
        <begin position="787"/>
        <end position="798"/>
    </location>
</feature>
<evidence type="ECO:0000256" key="3">
    <source>
        <dbReference type="ARBA" id="ARBA00022786"/>
    </source>
</evidence>
<dbReference type="InterPro" id="IPR018200">
    <property type="entry name" value="USP_CS"/>
</dbReference>
<dbReference type="GO" id="GO:0016579">
    <property type="term" value="P:protein deubiquitination"/>
    <property type="evidence" value="ECO:0007669"/>
    <property type="project" value="InterPro"/>
</dbReference>
<name>A0A843V5V4_COLES</name>
<dbReference type="GO" id="GO:0005829">
    <property type="term" value="C:cytosol"/>
    <property type="evidence" value="ECO:0007669"/>
    <property type="project" value="TreeGrafter"/>
</dbReference>